<evidence type="ECO:0000313" key="1">
    <source>
        <dbReference type="EMBL" id="MEJ8571977.1"/>
    </source>
</evidence>
<proteinExistence type="predicted"/>
<sequence length="301" mass="33406">MTAGSDPRAGIKDILTDGKPVPTAFQVADYMKFYETPPSERTDLQSTWYGRGQNFIVAYTVAEDGAVLEGPGQSDEYMVVLPDRETAAMLTSGGEDHEIAGYTLTIVPPGASSLAVRKGGVIVRIFSSQAPGLADLCLNRDTYATPDPNVAPYAPWPAPRDGYRVRVYDLNIPPVAGRFGRIFQSSNLMVNVFYPQGPRDVTKMSPHHHDDFQQGWMILEGECVHHVRWPWTADLRIWRDDEHVRCGGPSLAVVPPPSLHTTQMTGERNVLLDIFSPPRTDFVEQGWVLNHDEYRLPEGGD</sequence>
<name>A0AAW9REB5_9HYPH</name>
<dbReference type="SUPFAM" id="SSF51182">
    <property type="entry name" value="RmlC-like cupins"/>
    <property type="match status" value="1"/>
</dbReference>
<dbReference type="Proteomes" id="UP001378188">
    <property type="component" value="Unassembled WGS sequence"/>
</dbReference>
<accession>A0AAW9REB5</accession>
<reference evidence="1 2" key="1">
    <citation type="submission" date="2024-02" db="EMBL/GenBank/DDBJ databases">
        <title>Genome analysis and characterization of Microbaculum marinisediminis sp. nov., isolated from marine sediment.</title>
        <authorList>
            <person name="Du Z.-J."/>
            <person name="Ye Y.-Q."/>
            <person name="Zhang Z.-R."/>
            <person name="Yuan S.-M."/>
            <person name="Zhang X.-Y."/>
        </authorList>
    </citation>
    <scope>NUCLEOTIDE SEQUENCE [LARGE SCALE GENOMIC DNA]</scope>
    <source>
        <strain evidence="1 2">SDUM1044001</strain>
    </source>
</reference>
<gene>
    <name evidence="1" type="ORF">V3328_10865</name>
</gene>
<keyword evidence="2" id="KW-1185">Reference proteome</keyword>
<dbReference type="AlphaFoldDB" id="A0AAW9REB5"/>
<evidence type="ECO:0000313" key="2">
    <source>
        <dbReference type="Proteomes" id="UP001378188"/>
    </source>
</evidence>
<protein>
    <submittedName>
        <fullName evidence="1">Uncharacterized protein</fullName>
    </submittedName>
</protein>
<dbReference type="InterPro" id="IPR014710">
    <property type="entry name" value="RmlC-like_jellyroll"/>
</dbReference>
<dbReference type="InterPro" id="IPR011051">
    <property type="entry name" value="RmlC_Cupin_sf"/>
</dbReference>
<dbReference type="Gene3D" id="2.60.120.10">
    <property type="entry name" value="Jelly Rolls"/>
    <property type="match status" value="1"/>
</dbReference>
<comment type="caution">
    <text evidence="1">The sequence shown here is derived from an EMBL/GenBank/DDBJ whole genome shotgun (WGS) entry which is preliminary data.</text>
</comment>
<organism evidence="1 2">
    <name type="scientific">Microbaculum marinum</name>
    <dbReference type="NCBI Taxonomy" id="1764581"/>
    <lineage>
        <taxon>Bacteria</taxon>
        <taxon>Pseudomonadati</taxon>
        <taxon>Pseudomonadota</taxon>
        <taxon>Alphaproteobacteria</taxon>
        <taxon>Hyphomicrobiales</taxon>
        <taxon>Tepidamorphaceae</taxon>
        <taxon>Microbaculum</taxon>
    </lineage>
</organism>
<dbReference type="RefSeq" id="WP_340329676.1">
    <property type="nucleotide sequence ID" value="NZ_JAZHOF010000004.1"/>
</dbReference>
<dbReference type="EMBL" id="JAZHOF010000004">
    <property type="protein sequence ID" value="MEJ8571977.1"/>
    <property type="molecule type" value="Genomic_DNA"/>
</dbReference>